<dbReference type="Proteomes" id="UP001600894">
    <property type="component" value="Unassembled WGS sequence"/>
</dbReference>
<dbReference type="PANTHER" id="PTHR30399:SF1">
    <property type="entry name" value="UTP PYROPHOSPHATASE"/>
    <property type="match status" value="1"/>
</dbReference>
<protein>
    <recommendedName>
        <fullName evidence="1">YgjP-like metallopeptidase domain-containing protein</fullName>
    </recommendedName>
</protein>
<gene>
    <name evidence="2" type="ORF">F130042H8_06780</name>
</gene>
<proteinExistence type="predicted"/>
<dbReference type="Gene3D" id="3.30.2010.10">
    <property type="entry name" value="Metalloproteases ('zincins'), catalytic domain"/>
    <property type="match status" value="1"/>
</dbReference>
<evidence type="ECO:0000313" key="3">
    <source>
        <dbReference type="Proteomes" id="UP001600894"/>
    </source>
</evidence>
<dbReference type="RefSeq" id="WP_178302444.1">
    <property type="nucleotide sequence ID" value="NZ_BAABXL010000001.1"/>
</dbReference>
<organism evidence="2 3">
    <name type="scientific">Enterocloster alcoholdehydrogenati</name>
    <dbReference type="NCBI Taxonomy" id="2547410"/>
    <lineage>
        <taxon>Bacteria</taxon>
        <taxon>Bacillati</taxon>
        <taxon>Bacillota</taxon>
        <taxon>Clostridia</taxon>
        <taxon>Lachnospirales</taxon>
        <taxon>Lachnospiraceae</taxon>
        <taxon>Enterocloster</taxon>
    </lineage>
</organism>
<sequence>MIQKIEVGWRQGDKEGVISAQVIYSRRRTLGLEIKADGQAVIRVPEGIGDSVVMDFVRDRQEWIVEKWFLTQQKRSRLAGASPHDYEGHPEIEAFYRRQARKRITERTAYFARRMGVTYGRISIRAAKTRWGSCSGEGNLNFHWKLILMPPEILDYVVVHELSHRREMNHSSRFWAQVAEILPDYKARRQWLKENGNYV</sequence>
<reference evidence="2 3" key="1">
    <citation type="submission" date="2024-04" db="EMBL/GenBank/DDBJ databases">
        <title>Defined microbial consortia suppress multidrug-resistant proinflammatory Enterobacteriaceae via ecological control.</title>
        <authorList>
            <person name="Furuichi M."/>
            <person name="Kawaguchi T."/>
            <person name="Pust M."/>
            <person name="Yasuma K."/>
            <person name="Plichta D."/>
            <person name="Hasegawa N."/>
            <person name="Ohya T."/>
            <person name="Bhattarai S."/>
            <person name="Sasajima S."/>
            <person name="Aoto Y."/>
            <person name="Tuganbaev T."/>
            <person name="Yaginuma M."/>
            <person name="Ueda M."/>
            <person name="Okahashi N."/>
            <person name="Amafuji K."/>
            <person name="Kiridooshi Y."/>
            <person name="Sugita K."/>
            <person name="Strazar M."/>
            <person name="Skelly A."/>
            <person name="Suda W."/>
            <person name="Hattori M."/>
            <person name="Nakamoto N."/>
            <person name="Caballero S."/>
            <person name="Norman J."/>
            <person name="Olle B."/>
            <person name="Tanoue T."/>
            <person name="Arita M."/>
            <person name="Bucci V."/>
            <person name="Atarashi K."/>
            <person name="Xavier R."/>
            <person name="Honda K."/>
        </authorList>
    </citation>
    <scope>NUCLEOTIDE SEQUENCE [LARGE SCALE GENOMIC DNA]</scope>
    <source>
        <strain evidence="3">f13</strain>
    </source>
</reference>
<dbReference type="CDD" id="cd07344">
    <property type="entry name" value="M48_yhfN_like"/>
    <property type="match status" value="1"/>
</dbReference>
<dbReference type="EMBL" id="BAABXL010000001">
    <property type="protein sequence ID" value="GAA6267618.1"/>
    <property type="molecule type" value="Genomic_DNA"/>
</dbReference>
<dbReference type="InterPro" id="IPR002725">
    <property type="entry name" value="YgjP-like_metallopeptidase"/>
</dbReference>
<name>A0ABQ0AUA7_9FIRM</name>
<accession>A0ABQ0AUA7</accession>
<feature type="domain" description="YgjP-like metallopeptidase" evidence="1">
    <location>
        <begin position="87"/>
        <end position="195"/>
    </location>
</feature>
<dbReference type="Pfam" id="PF01863">
    <property type="entry name" value="YgjP-like"/>
    <property type="match status" value="1"/>
</dbReference>
<dbReference type="PANTHER" id="PTHR30399">
    <property type="entry name" value="UNCHARACTERIZED PROTEIN YGJP"/>
    <property type="match status" value="1"/>
</dbReference>
<keyword evidence="3" id="KW-1185">Reference proteome</keyword>
<evidence type="ECO:0000259" key="1">
    <source>
        <dbReference type="Pfam" id="PF01863"/>
    </source>
</evidence>
<dbReference type="InterPro" id="IPR053136">
    <property type="entry name" value="UTP_pyrophosphatase-like"/>
</dbReference>
<comment type="caution">
    <text evidence="2">The sequence shown here is derived from an EMBL/GenBank/DDBJ whole genome shotgun (WGS) entry which is preliminary data.</text>
</comment>
<evidence type="ECO:0000313" key="2">
    <source>
        <dbReference type="EMBL" id="GAA6267618.1"/>
    </source>
</evidence>